<dbReference type="EMBL" id="JAVRAF010000024">
    <property type="protein sequence ID" value="MDX8305644.1"/>
    <property type="molecule type" value="Genomic_DNA"/>
</dbReference>
<dbReference type="InterPro" id="IPR012910">
    <property type="entry name" value="Plug_dom"/>
</dbReference>
<keyword evidence="9 10" id="KW-0998">Cell outer membrane</keyword>
<keyword evidence="3 10" id="KW-1134">Transmembrane beta strand</keyword>
<evidence type="ECO:0000256" key="6">
    <source>
        <dbReference type="ARBA" id="ARBA00023004"/>
    </source>
</evidence>
<protein>
    <submittedName>
        <fullName evidence="13">TonB-dependent receptor</fullName>
    </submittedName>
</protein>
<sequence>MIDRNYPICSLGRASLFSLLLAGAAVAMLPKVARSQQMQNLTVDIPAGNLASALNRLATQSKLQMVFDASVTKGQKNPAIAGLMTPQQALERLLSGTGIRYRFISATTVKVDVFSPGVSSVAAEESTVLETITVKSRAFNLGAPGNSLYESGDIERAQANTLPQLLQRTPGVSTTGGVRLQGQTTTIRGFARSSDTRILLDGAPKNFELYDQGSIFVEPEILKRVEIQKGATTVRYGNGGFGGTVLMETKTAEDMLKPGQNIGAWAKTSFQSANRQRMGTAAIYGKSDFGGPITYDGFVSGTWRKSDNVRVGGGEVYDASNDRLTSFTANGGVEYDGHELRGSVVYGISDDWGPVAGIRGNLGVTQFSVDRYGKELARLRALTSRDLNDFSSTLKYAYSGDSDLVNFKAMASLSSTSLHSTRPIIAGFTPTASLGGQESEAKYSDIKLEAENTSKFDLGGVSHLLNYGVQFSRHDRDAWMYDIANRNSAQYNYGYYASWIVPEGTQDTISAFIRDDISLSDTFSITPGLRFDHVRSEGVPNVAPRYNNPVAGHDYSAVSHFGFTPALSARWEATESTTVFVDWAYAMRAPIIDEIYSSQSSATKASATSRDLSSERNNNFNIGISQQFDDLFLAGDTLTASFAGFHNHVTNPVTRRFGSSNLAGVNGPVPFYWNTPSYKIYGVELKADYESDSVFGSLGISLMNGSRKGAINDIYGGKTYPNDMSPLTANAAVGYRVPEWDLSFGWTGHFVSAQTHTPVNQGTGYFYARPESAGYAVQGLFLDWTPREGLMAGTEVHAGVENMFDKLYEPYLSDGVSAMAGRNFKLSISRKF</sequence>
<dbReference type="GO" id="GO:0009279">
    <property type="term" value="C:cell outer membrane"/>
    <property type="evidence" value="ECO:0007669"/>
    <property type="project" value="UniProtKB-SubCell"/>
</dbReference>
<dbReference type="Gene3D" id="3.55.50.30">
    <property type="match status" value="1"/>
</dbReference>
<dbReference type="InterPro" id="IPR011276">
    <property type="entry name" value="TonB_haem/Hb_rcpt"/>
</dbReference>
<dbReference type="InterPro" id="IPR011662">
    <property type="entry name" value="Secretin/TonB_short_N"/>
</dbReference>
<evidence type="ECO:0000256" key="9">
    <source>
        <dbReference type="ARBA" id="ARBA00023237"/>
    </source>
</evidence>
<evidence type="ECO:0000256" key="5">
    <source>
        <dbReference type="ARBA" id="ARBA00022692"/>
    </source>
</evidence>
<dbReference type="InterPro" id="IPR039426">
    <property type="entry name" value="TonB-dep_rcpt-like"/>
</dbReference>
<keyword evidence="6" id="KW-0408">Iron</keyword>
<keyword evidence="4" id="KW-0410">Iron transport</keyword>
<dbReference type="InterPro" id="IPR000531">
    <property type="entry name" value="Beta-barrel_TonB"/>
</dbReference>
<dbReference type="PANTHER" id="PTHR30069">
    <property type="entry name" value="TONB-DEPENDENT OUTER MEMBRANE RECEPTOR"/>
    <property type="match status" value="1"/>
</dbReference>
<dbReference type="Gene3D" id="2.170.130.10">
    <property type="entry name" value="TonB-dependent receptor, plug domain"/>
    <property type="match status" value="1"/>
</dbReference>
<dbReference type="SUPFAM" id="SSF56935">
    <property type="entry name" value="Porins"/>
    <property type="match status" value="1"/>
</dbReference>
<accession>A0AAW9FJP7</accession>
<dbReference type="Pfam" id="PF07660">
    <property type="entry name" value="STN"/>
    <property type="match status" value="1"/>
</dbReference>
<dbReference type="GO" id="GO:0015232">
    <property type="term" value="F:heme transmembrane transporter activity"/>
    <property type="evidence" value="ECO:0007669"/>
    <property type="project" value="InterPro"/>
</dbReference>
<dbReference type="PANTHER" id="PTHR30069:SF56">
    <property type="entry name" value="TONB-DEPENDENT HEME RECEPTOR A"/>
    <property type="match status" value="1"/>
</dbReference>
<evidence type="ECO:0000256" key="2">
    <source>
        <dbReference type="ARBA" id="ARBA00022448"/>
    </source>
</evidence>
<gene>
    <name evidence="13" type="ORF">RMR22_25745</name>
</gene>
<name>A0AAW9FJP7_9HYPH</name>
<dbReference type="GO" id="GO:0015344">
    <property type="term" value="F:siderophore uptake transmembrane transporter activity"/>
    <property type="evidence" value="ECO:0007669"/>
    <property type="project" value="TreeGrafter"/>
</dbReference>
<evidence type="ECO:0000256" key="4">
    <source>
        <dbReference type="ARBA" id="ARBA00022496"/>
    </source>
</evidence>
<keyword evidence="7 11" id="KW-0798">TonB box</keyword>
<keyword evidence="4" id="KW-0406">Ion transport</keyword>
<comment type="subcellular location">
    <subcellularLocation>
        <location evidence="1 10">Cell outer membrane</location>
        <topology evidence="1 10">Multi-pass membrane protein</topology>
    </subcellularLocation>
</comment>
<evidence type="ECO:0000256" key="1">
    <source>
        <dbReference type="ARBA" id="ARBA00004571"/>
    </source>
</evidence>
<dbReference type="Gene3D" id="2.40.170.20">
    <property type="entry name" value="TonB-dependent receptor, beta-barrel domain"/>
    <property type="match status" value="1"/>
</dbReference>
<evidence type="ECO:0000256" key="7">
    <source>
        <dbReference type="ARBA" id="ARBA00023077"/>
    </source>
</evidence>
<dbReference type="Pfam" id="PF00593">
    <property type="entry name" value="TonB_dep_Rec_b-barrel"/>
    <property type="match status" value="1"/>
</dbReference>
<dbReference type="SMART" id="SM00965">
    <property type="entry name" value="STN"/>
    <property type="match status" value="1"/>
</dbReference>
<dbReference type="PROSITE" id="PS52016">
    <property type="entry name" value="TONB_DEPENDENT_REC_3"/>
    <property type="match status" value="1"/>
</dbReference>
<comment type="similarity">
    <text evidence="10 11">Belongs to the TonB-dependent receptor family.</text>
</comment>
<keyword evidence="8 10" id="KW-0472">Membrane</keyword>
<evidence type="ECO:0000259" key="12">
    <source>
        <dbReference type="SMART" id="SM00965"/>
    </source>
</evidence>
<evidence type="ECO:0000256" key="3">
    <source>
        <dbReference type="ARBA" id="ARBA00022452"/>
    </source>
</evidence>
<dbReference type="GO" id="GO:0044718">
    <property type="term" value="P:siderophore transmembrane transport"/>
    <property type="evidence" value="ECO:0007669"/>
    <property type="project" value="TreeGrafter"/>
</dbReference>
<evidence type="ECO:0000256" key="11">
    <source>
        <dbReference type="RuleBase" id="RU003357"/>
    </source>
</evidence>
<reference evidence="13" key="1">
    <citation type="journal article" date="2023" name="Phytobiomes J">
        <title>Deciphering the key players within the bacterial microbiota associated with aerial crown gall tumors on rhododendron: Insights into the gallobiome.</title>
        <authorList>
            <person name="Kuzmanovic N."/>
            <person name="Nesme J."/>
            <person name="Wolf J."/>
            <person name="Neumann-Schaal M."/>
            <person name="Petersen J."/>
            <person name="Fernandez-Gnecco G."/>
            <person name="Sproeer C."/>
            <person name="Bunk B."/>
            <person name="Overmann J."/>
            <person name="Sorensen S.J."/>
            <person name="Idczak E."/>
            <person name="Smalla K."/>
        </authorList>
    </citation>
    <scope>NUCLEOTIDE SEQUENCE</scope>
    <source>
        <strain evidence="13">Rho-11.1</strain>
    </source>
</reference>
<dbReference type="Pfam" id="PF07715">
    <property type="entry name" value="Plug"/>
    <property type="match status" value="1"/>
</dbReference>
<dbReference type="AlphaFoldDB" id="A0AAW9FJP7"/>
<keyword evidence="2 10" id="KW-0813">Transport</keyword>
<evidence type="ECO:0000313" key="13">
    <source>
        <dbReference type="EMBL" id="MDX8305644.1"/>
    </source>
</evidence>
<organism evidence="13">
    <name type="scientific">Agrobacterium rosae</name>
    <dbReference type="NCBI Taxonomy" id="1972867"/>
    <lineage>
        <taxon>Bacteria</taxon>
        <taxon>Pseudomonadati</taxon>
        <taxon>Pseudomonadota</taxon>
        <taxon>Alphaproteobacteria</taxon>
        <taxon>Hyphomicrobiales</taxon>
        <taxon>Rhizobiaceae</taxon>
        <taxon>Rhizobium/Agrobacterium group</taxon>
        <taxon>Agrobacterium</taxon>
    </lineage>
</organism>
<evidence type="ECO:0000256" key="10">
    <source>
        <dbReference type="PROSITE-ProRule" id="PRU01360"/>
    </source>
</evidence>
<dbReference type="NCBIfam" id="TIGR01785">
    <property type="entry name" value="TonB-hemin"/>
    <property type="match status" value="1"/>
</dbReference>
<dbReference type="CDD" id="cd01347">
    <property type="entry name" value="ligand_gated_channel"/>
    <property type="match status" value="1"/>
</dbReference>
<proteinExistence type="inferred from homology"/>
<keyword evidence="5 10" id="KW-0812">Transmembrane</keyword>
<keyword evidence="13" id="KW-0675">Receptor</keyword>
<evidence type="ECO:0000256" key="8">
    <source>
        <dbReference type="ARBA" id="ARBA00023136"/>
    </source>
</evidence>
<dbReference type="InterPro" id="IPR036942">
    <property type="entry name" value="Beta-barrel_TonB_sf"/>
</dbReference>
<dbReference type="InterPro" id="IPR037066">
    <property type="entry name" value="Plug_dom_sf"/>
</dbReference>
<comment type="caution">
    <text evidence="13">The sequence shown here is derived from an EMBL/GenBank/DDBJ whole genome shotgun (WGS) entry which is preliminary data.</text>
</comment>
<feature type="domain" description="Secretin/TonB short N-terminal" evidence="12">
    <location>
        <begin position="63"/>
        <end position="112"/>
    </location>
</feature>